<reference evidence="1 2" key="1">
    <citation type="submission" date="2024-02" db="EMBL/GenBank/DDBJ databases">
        <authorList>
            <person name="Vignale AGUSTIN F."/>
            <person name="Sosa J E."/>
            <person name="Modenutti C."/>
        </authorList>
    </citation>
    <scope>NUCLEOTIDE SEQUENCE [LARGE SCALE GENOMIC DNA]</scope>
</reference>
<accession>A0ABC8RQ52</accession>
<evidence type="ECO:0000313" key="2">
    <source>
        <dbReference type="Proteomes" id="UP001642360"/>
    </source>
</evidence>
<keyword evidence="2" id="KW-1185">Reference proteome</keyword>
<dbReference type="AlphaFoldDB" id="A0ABC8RQ52"/>
<evidence type="ECO:0000313" key="1">
    <source>
        <dbReference type="EMBL" id="CAK9147049.1"/>
    </source>
</evidence>
<evidence type="ECO:0008006" key="3">
    <source>
        <dbReference type="Google" id="ProtNLM"/>
    </source>
</evidence>
<gene>
    <name evidence="1" type="ORF">ILEXP_LOCUS14925</name>
</gene>
<comment type="caution">
    <text evidence="1">The sequence shown here is derived from an EMBL/GenBank/DDBJ whole genome shotgun (WGS) entry which is preliminary data.</text>
</comment>
<dbReference type="EMBL" id="CAUOFW020001636">
    <property type="protein sequence ID" value="CAK9147049.1"/>
    <property type="molecule type" value="Genomic_DNA"/>
</dbReference>
<proteinExistence type="predicted"/>
<organism evidence="1 2">
    <name type="scientific">Ilex paraguariensis</name>
    <name type="common">yerba mate</name>
    <dbReference type="NCBI Taxonomy" id="185542"/>
    <lineage>
        <taxon>Eukaryota</taxon>
        <taxon>Viridiplantae</taxon>
        <taxon>Streptophyta</taxon>
        <taxon>Embryophyta</taxon>
        <taxon>Tracheophyta</taxon>
        <taxon>Spermatophyta</taxon>
        <taxon>Magnoliopsida</taxon>
        <taxon>eudicotyledons</taxon>
        <taxon>Gunneridae</taxon>
        <taxon>Pentapetalae</taxon>
        <taxon>asterids</taxon>
        <taxon>campanulids</taxon>
        <taxon>Aquifoliales</taxon>
        <taxon>Aquifoliaceae</taxon>
        <taxon>Ilex</taxon>
    </lineage>
</organism>
<dbReference type="InterPro" id="IPR036093">
    <property type="entry name" value="NAC_dom_sf"/>
</dbReference>
<protein>
    <recommendedName>
        <fullName evidence="3">NAC domain-containing protein</fullName>
    </recommendedName>
</protein>
<dbReference type="Proteomes" id="UP001642360">
    <property type="component" value="Unassembled WGS sequence"/>
</dbReference>
<sequence>MMDSDQYLIQQLNNNFIKRPVLIDGLIIANLNDYNPSDFFPEQPNSGIMKGCYVLMPRRPSNGIICTPAQPGYRHKTNWKMIEYRLLQHYCSIECNHMKGGLQRDDWVLGKVYEDFDPEALSSQMGTMDIH</sequence>
<name>A0ABC8RQ52_9AQUA</name>
<dbReference type="SUPFAM" id="SSF101941">
    <property type="entry name" value="NAC domain"/>
    <property type="match status" value="1"/>
</dbReference>